<organism evidence="2 3">
    <name type="scientific">Brevibacillus agri</name>
    <dbReference type="NCBI Taxonomy" id="51101"/>
    <lineage>
        <taxon>Bacteria</taxon>
        <taxon>Bacillati</taxon>
        <taxon>Bacillota</taxon>
        <taxon>Bacilli</taxon>
        <taxon>Bacillales</taxon>
        <taxon>Paenibacillaceae</taxon>
        <taxon>Brevibacillus</taxon>
    </lineage>
</organism>
<dbReference type="GO" id="GO:0015074">
    <property type="term" value="P:DNA integration"/>
    <property type="evidence" value="ECO:0007669"/>
    <property type="project" value="InterPro"/>
</dbReference>
<sequence length="55" mass="6586">LIKAEFVKNRQFESLTQLKLELEKYVKWFNETRIHSTLGYLSPLVYKQKALKKSV</sequence>
<dbReference type="InterPro" id="IPR001584">
    <property type="entry name" value="Integrase_cat-core"/>
</dbReference>
<accession>A0A3M8A4F4</accession>
<feature type="non-terminal residue" evidence="2">
    <location>
        <position position="1"/>
    </location>
</feature>
<feature type="domain" description="Integrase catalytic" evidence="1">
    <location>
        <begin position="2"/>
        <end position="51"/>
    </location>
</feature>
<dbReference type="AlphaFoldDB" id="A0A3M8A4F4"/>
<evidence type="ECO:0000259" key="1">
    <source>
        <dbReference type="Pfam" id="PF13333"/>
    </source>
</evidence>
<dbReference type="EMBL" id="RHHN01000133">
    <property type="protein sequence ID" value="RNB45577.1"/>
    <property type="molecule type" value="Genomic_DNA"/>
</dbReference>
<protein>
    <submittedName>
        <fullName evidence="2">IS3 family transposase</fullName>
    </submittedName>
</protein>
<gene>
    <name evidence="2" type="ORF">EB820_25665</name>
</gene>
<evidence type="ECO:0000313" key="3">
    <source>
        <dbReference type="Proteomes" id="UP000276178"/>
    </source>
</evidence>
<reference evidence="2 3" key="1">
    <citation type="submission" date="2018-10" db="EMBL/GenBank/DDBJ databases">
        <title>Phylogenomics of Brevibacillus.</title>
        <authorList>
            <person name="Dunlap C."/>
        </authorList>
    </citation>
    <scope>NUCLEOTIDE SEQUENCE [LARGE SCALE GENOMIC DNA]</scope>
    <source>
        <strain evidence="2 3">NRRL NRS 1219</strain>
    </source>
</reference>
<dbReference type="Proteomes" id="UP000276178">
    <property type="component" value="Unassembled WGS sequence"/>
</dbReference>
<dbReference type="Pfam" id="PF13333">
    <property type="entry name" value="rve_2"/>
    <property type="match status" value="1"/>
</dbReference>
<proteinExistence type="predicted"/>
<evidence type="ECO:0000313" key="2">
    <source>
        <dbReference type="EMBL" id="RNB45577.1"/>
    </source>
</evidence>
<name>A0A3M8A4F4_9BACL</name>
<comment type="caution">
    <text evidence="2">The sequence shown here is derived from an EMBL/GenBank/DDBJ whole genome shotgun (WGS) entry which is preliminary data.</text>
</comment>